<accession>A0A561SF87</accession>
<keyword evidence="3" id="KW-0804">Transcription</keyword>
<evidence type="ECO:0000313" key="5">
    <source>
        <dbReference type="EMBL" id="TWF73533.1"/>
    </source>
</evidence>
<feature type="domain" description="HTH marR-type" evidence="4">
    <location>
        <begin position="18"/>
        <end position="150"/>
    </location>
</feature>
<dbReference type="PRINTS" id="PR00598">
    <property type="entry name" value="HTHMARR"/>
</dbReference>
<dbReference type="Gene3D" id="1.10.10.10">
    <property type="entry name" value="Winged helix-like DNA-binding domain superfamily/Winged helix DNA-binding domain"/>
    <property type="match status" value="1"/>
</dbReference>
<dbReference type="InterPro" id="IPR036390">
    <property type="entry name" value="WH_DNA-bd_sf"/>
</dbReference>
<dbReference type="AlphaFoldDB" id="A0A561SF87"/>
<dbReference type="PROSITE" id="PS01117">
    <property type="entry name" value="HTH_MARR_1"/>
    <property type="match status" value="1"/>
</dbReference>
<evidence type="ECO:0000256" key="1">
    <source>
        <dbReference type="ARBA" id="ARBA00023015"/>
    </source>
</evidence>
<keyword evidence="2 5" id="KW-0238">DNA-binding</keyword>
<keyword evidence="6" id="KW-1185">Reference proteome</keyword>
<dbReference type="InterPro" id="IPR036388">
    <property type="entry name" value="WH-like_DNA-bd_sf"/>
</dbReference>
<evidence type="ECO:0000256" key="3">
    <source>
        <dbReference type="ARBA" id="ARBA00023163"/>
    </source>
</evidence>
<dbReference type="SMART" id="SM00347">
    <property type="entry name" value="HTH_MARR"/>
    <property type="match status" value="1"/>
</dbReference>
<dbReference type="OrthoDB" id="3176111at2"/>
<proteinExistence type="predicted"/>
<gene>
    <name evidence="5" type="ORF">FHX73_15146</name>
</gene>
<dbReference type="InterPro" id="IPR000835">
    <property type="entry name" value="HTH_MarR-typ"/>
</dbReference>
<dbReference type="GO" id="GO:0003700">
    <property type="term" value="F:DNA-binding transcription factor activity"/>
    <property type="evidence" value="ECO:0007669"/>
    <property type="project" value="InterPro"/>
</dbReference>
<sequence length="156" mass="17240">MPWRASICAYNHRVSAATDSTSHAIARVARLHRAAAERLLRRAGLHAGQELLMMLLWERGALPQGELIEQLGLDASTVTRMVQRLEQAGFVRRSRSSADRRAVIVEPTAAARALREQVGELWQELERLTLAGLAPEECAELVRLLAAVERNLSGQA</sequence>
<dbReference type="InterPro" id="IPR039422">
    <property type="entry name" value="MarR/SlyA-like"/>
</dbReference>
<evidence type="ECO:0000313" key="6">
    <source>
        <dbReference type="Proteomes" id="UP000317940"/>
    </source>
</evidence>
<dbReference type="GO" id="GO:0003677">
    <property type="term" value="F:DNA binding"/>
    <property type="evidence" value="ECO:0007669"/>
    <property type="project" value="UniProtKB-KW"/>
</dbReference>
<dbReference type="PROSITE" id="PS50995">
    <property type="entry name" value="HTH_MARR_2"/>
    <property type="match status" value="1"/>
</dbReference>
<protein>
    <submittedName>
        <fullName evidence="5">DNA-binding MarR family transcriptional regulator</fullName>
    </submittedName>
</protein>
<evidence type="ECO:0000256" key="2">
    <source>
        <dbReference type="ARBA" id="ARBA00023125"/>
    </source>
</evidence>
<comment type="caution">
    <text evidence="5">The sequence shown here is derived from an EMBL/GenBank/DDBJ whole genome shotgun (WGS) entry which is preliminary data.</text>
</comment>
<organism evidence="5 6">
    <name type="scientific">Kitasatospora viridis</name>
    <dbReference type="NCBI Taxonomy" id="281105"/>
    <lineage>
        <taxon>Bacteria</taxon>
        <taxon>Bacillati</taxon>
        <taxon>Actinomycetota</taxon>
        <taxon>Actinomycetes</taxon>
        <taxon>Kitasatosporales</taxon>
        <taxon>Streptomycetaceae</taxon>
        <taxon>Kitasatospora</taxon>
    </lineage>
</organism>
<keyword evidence="1" id="KW-0805">Transcription regulation</keyword>
<dbReference type="PANTHER" id="PTHR33164">
    <property type="entry name" value="TRANSCRIPTIONAL REGULATOR, MARR FAMILY"/>
    <property type="match status" value="1"/>
</dbReference>
<dbReference type="GO" id="GO:0006950">
    <property type="term" value="P:response to stress"/>
    <property type="evidence" value="ECO:0007669"/>
    <property type="project" value="TreeGrafter"/>
</dbReference>
<dbReference type="PANTHER" id="PTHR33164:SF43">
    <property type="entry name" value="HTH-TYPE TRANSCRIPTIONAL REPRESSOR YETL"/>
    <property type="match status" value="1"/>
</dbReference>
<dbReference type="EMBL" id="VIWT01000005">
    <property type="protein sequence ID" value="TWF73533.1"/>
    <property type="molecule type" value="Genomic_DNA"/>
</dbReference>
<evidence type="ECO:0000259" key="4">
    <source>
        <dbReference type="PROSITE" id="PS50995"/>
    </source>
</evidence>
<dbReference type="Pfam" id="PF01047">
    <property type="entry name" value="MarR"/>
    <property type="match status" value="1"/>
</dbReference>
<reference evidence="5 6" key="1">
    <citation type="submission" date="2019-06" db="EMBL/GenBank/DDBJ databases">
        <title>Sequencing the genomes of 1000 actinobacteria strains.</title>
        <authorList>
            <person name="Klenk H.-P."/>
        </authorList>
    </citation>
    <scope>NUCLEOTIDE SEQUENCE [LARGE SCALE GENOMIC DNA]</scope>
    <source>
        <strain evidence="5 6">DSM 44826</strain>
    </source>
</reference>
<dbReference type="SUPFAM" id="SSF46785">
    <property type="entry name" value="Winged helix' DNA-binding domain"/>
    <property type="match status" value="1"/>
</dbReference>
<dbReference type="Proteomes" id="UP000317940">
    <property type="component" value="Unassembled WGS sequence"/>
</dbReference>
<name>A0A561SF87_9ACTN</name>
<dbReference type="InterPro" id="IPR023187">
    <property type="entry name" value="Tscrpt_reg_MarR-type_CS"/>
</dbReference>